<dbReference type="EMBL" id="NAJQ01000394">
    <property type="protein sequence ID" value="TKA70501.1"/>
    <property type="molecule type" value="Genomic_DNA"/>
</dbReference>
<accession>A0A4U0X3V7</accession>
<comment type="caution">
    <text evidence="2">The sequence shown here is derived from an EMBL/GenBank/DDBJ whole genome shotgun (WGS) entry which is preliminary data.</text>
</comment>
<feature type="region of interest" description="Disordered" evidence="1">
    <location>
        <begin position="1"/>
        <end position="57"/>
    </location>
</feature>
<reference evidence="2 3" key="1">
    <citation type="submission" date="2017-03" db="EMBL/GenBank/DDBJ databases">
        <title>Genomes of endolithic fungi from Antarctica.</title>
        <authorList>
            <person name="Coleine C."/>
            <person name="Masonjones S."/>
            <person name="Stajich J.E."/>
        </authorList>
    </citation>
    <scope>NUCLEOTIDE SEQUENCE [LARGE SCALE GENOMIC DNA]</scope>
    <source>
        <strain evidence="2 3">CCFEE 5184</strain>
    </source>
</reference>
<name>A0A4U0X3V7_9PEZI</name>
<evidence type="ECO:0000256" key="1">
    <source>
        <dbReference type="SAM" id="MobiDB-lite"/>
    </source>
</evidence>
<evidence type="ECO:0000313" key="2">
    <source>
        <dbReference type="EMBL" id="TKA70501.1"/>
    </source>
</evidence>
<protein>
    <submittedName>
        <fullName evidence="2">Uncharacterized protein</fullName>
    </submittedName>
</protein>
<dbReference type="AlphaFoldDB" id="A0A4U0X3V7"/>
<proteinExistence type="predicted"/>
<keyword evidence="3" id="KW-1185">Reference proteome</keyword>
<evidence type="ECO:0000313" key="3">
    <source>
        <dbReference type="Proteomes" id="UP000309340"/>
    </source>
</evidence>
<sequence>RRQRRQRGLSNTRDGDADDNSESGLGKLAVNLPGLPGQNGPEKYEMSPDSAMSEAPNNEKKFETYGGLRDTVELHPGVTHELEANDKITRERRRLGEVFRANQFRGE</sequence>
<dbReference type="Proteomes" id="UP000309340">
    <property type="component" value="Unassembled WGS sequence"/>
</dbReference>
<feature type="non-terminal residue" evidence="2">
    <location>
        <position position="1"/>
    </location>
</feature>
<gene>
    <name evidence="2" type="ORF">B0A55_07272</name>
</gene>
<organism evidence="2 3">
    <name type="scientific">Friedmanniomyces simplex</name>
    <dbReference type="NCBI Taxonomy" id="329884"/>
    <lineage>
        <taxon>Eukaryota</taxon>
        <taxon>Fungi</taxon>
        <taxon>Dikarya</taxon>
        <taxon>Ascomycota</taxon>
        <taxon>Pezizomycotina</taxon>
        <taxon>Dothideomycetes</taxon>
        <taxon>Dothideomycetidae</taxon>
        <taxon>Mycosphaerellales</taxon>
        <taxon>Teratosphaeriaceae</taxon>
        <taxon>Friedmanniomyces</taxon>
    </lineage>
</organism>